<accession>A0A915I420</accession>
<evidence type="ECO:0000313" key="3">
    <source>
        <dbReference type="WBParaSite" id="nRc.2.0.1.t08169-RA"/>
    </source>
</evidence>
<evidence type="ECO:0000313" key="2">
    <source>
        <dbReference type="Proteomes" id="UP000887565"/>
    </source>
</evidence>
<dbReference type="AlphaFoldDB" id="A0A915I420"/>
<organism evidence="2 3">
    <name type="scientific">Romanomermis culicivorax</name>
    <name type="common">Nematode worm</name>
    <dbReference type="NCBI Taxonomy" id="13658"/>
    <lineage>
        <taxon>Eukaryota</taxon>
        <taxon>Metazoa</taxon>
        <taxon>Ecdysozoa</taxon>
        <taxon>Nematoda</taxon>
        <taxon>Enoplea</taxon>
        <taxon>Dorylaimia</taxon>
        <taxon>Mermithida</taxon>
        <taxon>Mermithoidea</taxon>
        <taxon>Mermithidae</taxon>
        <taxon>Romanomermis</taxon>
    </lineage>
</organism>
<evidence type="ECO:0000256" key="1">
    <source>
        <dbReference type="SAM" id="MobiDB-lite"/>
    </source>
</evidence>
<sequence length="96" mass="10321">MIKRIDQTVQFLCHNSVNKDVQSSSWGPEIWAQCCKVKTTGFRRTAATARWPAEPGSSAASKANTKTAGVSNVRFSARRRGPPGQTANKKSASPAS</sequence>
<dbReference type="Proteomes" id="UP000887565">
    <property type="component" value="Unplaced"/>
</dbReference>
<dbReference type="WBParaSite" id="nRc.2.0.1.t08169-RA">
    <property type="protein sequence ID" value="nRc.2.0.1.t08169-RA"/>
    <property type="gene ID" value="nRc.2.0.1.g08169"/>
</dbReference>
<keyword evidence="2" id="KW-1185">Reference proteome</keyword>
<proteinExistence type="predicted"/>
<name>A0A915I420_ROMCU</name>
<protein>
    <submittedName>
        <fullName evidence="3">Uncharacterized protein</fullName>
    </submittedName>
</protein>
<feature type="compositionally biased region" description="Polar residues" evidence="1">
    <location>
        <begin position="85"/>
        <end position="96"/>
    </location>
</feature>
<feature type="compositionally biased region" description="Low complexity" evidence="1">
    <location>
        <begin position="57"/>
        <end position="68"/>
    </location>
</feature>
<feature type="region of interest" description="Disordered" evidence="1">
    <location>
        <begin position="48"/>
        <end position="96"/>
    </location>
</feature>
<reference evidence="3" key="1">
    <citation type="submission" date="2022-11" db="UniProtKB">
        <authorList>
            <consortium name="WormBaseParasite"/>
        </authorList>
    </citation>
    <scope>IDENTIFICATION</scope>
</reference>